<comment type="similarity">
    <text evidence="1">Belongs to the SPT20 family.</text>
</comment>
<feature type="compositionally biased region" description="Polar residues" evidence="2">
    <location>
        <begin position="566"/>
        <end position="576"/>
    </location>
</feature>
<dbReference type="InterPro" id="IPR046468">
    <property type="entry name" value="Spt20-like_SEP"/>
</dbReference>
<dbReference type="EMBL" id="OX460343">
    <property type="protein sequence ID" value="CAI9180265.1"/>
    <property type="molecule type" value="Genomic_DNA"/>
</dbReference>
<name>A0ABN9A1Z9_RANTA</name>
<dbReference type="Proteomes" id="UP001176941">
    <property type="component" value="Chromosome X"/>
</dbReference>
<feature type="compositionally biased region" description="Polar residues" evidence="2">
    <location>
        <begin position="468"/>
        <end position="483"/>
    </location>
</feature>
<feature type="compositionally biased region" description="Pro residues" evidence="2">
    <location>
        <begin position="580"/>
        <end position="598"/>
    </location>
</feature>
<evidence type="ECO:0000256" key="1">
    <source>
        <dbReference type="ARBA" id="ARBA00009112"/>
    </source>
</evidence>
<feature type="compositionally biased region" description="Pro residues" evidence="2">
    <location>
        <begin position="645"/>
        <end position="655"/>
    </location>
</feature>
<proteinExistence type="inferred from homology"/>
<gene>
    <name evidence="4" type="ORF">MRATA1EN1_LOCUS29227</name>
</gene>
<dbReference type="PANTHER" id="PTHR13526">
    <property type="entry name" value="TRANSCRIPTION FACTOR SPT20 HOMOLOG"/>
    <property type="match status" value="1"/>
</dbReference>
<feature type="region of interest" description="Disordered" evidence="2">
    <location>
        <begin position="549"/>
        <end position="599"/>
    </location>
</feature>
<feature type="region of interest" description="Disordered" evidence="2">
    <location>
        <begin position="645"/>
        <end position="677"/>
    </location>
</feature>
<evidence type="ECO:0000313" key="5">
    <source>
        <dbReference type="Proteomes" id="UP001176941"/>
    </source>
</evidence>
<feature type="compositionally biased region" description="Polar residues" evidence="2">
    <location>
        <begin position="433"/>
        <end position="449"/>
    </location>
</feature>
<feature type="region of interest" description="Disordered" evidence="2">
    <location>
        <begin position="782"/>
        <end position="816"/>
    </location>
</feature>
<evidence type="ECO:0000259" key="3">
    <source>
        <dbReference type="Pfam" id="PF12090"/>
    </source>
</evidence>
<feature type="domain" description="Spt20-like SEP" evidence="3">
    <location>
        <begin position="74"/>
        <end position="218"/>
    </location>
</feature>
<accession>A0ABN9A1Z9</accession>
<feature type="compositionally biased region" description="Polar residues" evidence="2">
    <location>
        <begin position="401"/>
        <end position="425"/>
    </location>
</feature>
<reference evidence="4" key="1">
    <citation type="submission" date="2023-04" db="EMBL/GenBank/DDBJ databases">
        <authorList>
            <consortium name="ELIXIR-Norway"/>
        </authorList>
    </citation>
    <scope>NUCLEOTIDE SEQUENCE [LARGE SCALE GENOMIC DNA]</scope>
</reference>
<keyword evidence="5" id="KW-1185">Reference proteome</keyword>
<dbReference type="PANTHER" id="PTHR13526:SF25">
    <property type="entry name" value="SPT20-LIKE SEP DOMAIN-CONTAINING PROTEIN"/>
    <property type="match status" value="1"/>
</dbReference>
<protein>
    <recommendedName>
        <fullName evidence="3">Spt20-like SEP domain-containing protein</fullName>
    </recommendedName>
</protein>
<evidence type="ECO:0000313" key="4">
    <source>
        <dbReference type="EMBL" id="CAI9180265.1"/>
    </source>
</evidence>
<dbReference type="InterPro" id="IPR021950">
    <property type="entry name" value="Spt20"/>
</dbReference>
<organism evidence="4 5">
    <name type="scientific">Rangifer tarandus platyrhynchus</name>
    <name type="common">Svalbard reindeer</name>
    <dbReference type="NCBI Taxonomy" id="3082113"/>
    <lineage>
        <taxon>Eukaryota</taxon>
        <taxon>Metazoa</taxon>
        <taxon>Chordata</taxon>
        <taxon>Craniata</taxon>
        <taxon>Vertebrata</taxon>
        <taxon>Euteleostomi</taxon>
        <taxon>Mammalia</taxon>
        <taxon>Eutheria</taxon>
        <taxon>Laurasiatheria</taxon>
        <taxon>Artiodactyla</taxon>
        <taxon>Ruminantia</taxon>
        <taxon>Pecora</taxon>
        <taxon>Cervidae</taxon>
        <taxon>Odocoileinae</taxon>
        <taxon>Rangifer</taxon>
    </lineage>
</organism>
<feature type="region of interest" description="Disordered" evidence="2">
    <location>
        <begin position="349"/>
        <end position="515"/>
    </location>
</feature>
<feature type="compositionally biased region" description="Basic and acidic residues" evidence="2">
    <location>
        <begin position="365"/>
        <end position="375"/>
    </location>
</feature>
<dbReference type="Pfam" id="PF12090">
    <property type="entry name" value="Spt20_SEP"/>
    <property type="match status" value="1"/>
</dbReference>
<sequence length="816" mass="88249">MQQALDQALDRAEYVIATAQQRPPKRKYSTSGETSLQEKLYDIYVEECEEEPEGTEELRSNVNLLQKLLRRESLPCLVVNLYPGKQGYSLMLKGEDGSLSESIRLPYEEREFLKYLDAEELPPVLVDLLDKSAVNVFHQGCVIAEIRDYRQSSAGEPPRYQSRHILLRPTMQTLVCDVEAIAGDDQNWTQEDKLLLESQLILATAEPLCLDPSVSVACTANRLLYNKQKLNTLPMKRSLKRYSAPALNRQQELSHCPPPPELRIPTSCKNIRESKANQLYDLKISKAGTRVDTGKQRPCNLAVPSQVDVQKYAKGKKSVRYEESQLTQEVLGDPAVGCEAAYQSQATRLTVRQPADKSLATGNGSEKEATREREPSLPQSSTDDHFRSFLSKPQTDAGRVVSQSEQLVQKSTQCPVQTSPSSSGSARLRQPAPGTQSAQPRAVSIQSSVPDWVARPPPPLKSPEKSSCGDSFTSQQAGSSQARPSPGAAPQPPSLSQRSSVPLNRGSWLPAASPSTIGALQRTPDVRVMSTSPGLKVIKVVGPFCRSQASGRGCAPRAPAPVGIQPGQQSAAQPLNLQPVAPPGPLRPASLPSPPPPRTGQVLLKDASDLKPFTLVQPPQGSVVWSFQKLASQLHLYPLPLQQPSPRPCPAPGPQIPWAQASGPQIPGAQAPGAETPWVQASGPQIPGAETPRAQASGPQCSGLQALGALGTAWPNVTVRTQPTMVIHLRRQQDPLQHRVPGLSPPGSVQSHPVLRILHHRIQALTELRQPIYWRIMRCPVDADPTAPTAPPPRGPNSGSQTAGTPEGGPPAAPKP</sequence>
<evidence type="ECO:0000256" key="2">
    <source>
        <dbReference type="SAM" id="MobiDB-lite"/>
    </source>
</evidence>